<evidence type="ECO:0000259" key="7">
    <source>
        <dbReference type="PROSITE" id="PS50923"/>
    </source>
</evidence>
<sequence length="152" mass="16917">MHPPKTPSGALHRKRKMAAWPFSRLWKVSDPILFQMTLIAALLPAVLGNCGPPPTLSFAVPVDITLTETHFKTGTTLKYTCRPGYVRSHSTQTLTCNSDGEWVYNTFCIHKRCRHPGELRNGQVEIKTDLSFGSQIEFSCSEGFFLIGSTTS</sequence>
<keyword evidence="3" id="KW-0677">Repeat</keyword>
<dbReference type="FunFam" id="2.10.70.10:FF:000055">
    <property type="entry name" value="Complement decay-accelerating factor, GPI-anchored"/>
    <property type="match status" value="1"/>
</dbReference>
<gene>
    <name evidence="8" type="ORF">CK820_G0012786</name>
</gene>
<dbReference type="InterPro" id="IPR000436">
    <property type="entry name" value="Sushi_SCR_CCP_dom"/>
</dbReference>
<dbReference type="CDD" id="cd00033">
    <property type="entry name" value="CCP"/>
    <property type="match status" value="2"/>
</dbReference>
<accession>A0A2J8QVR0</accession>
<proteinExistence type="predicted"/>
<dbReference type="AlphaFoldDB" id="A0A2J8QVR0"/>
<feature type="disulfide bond" evidence="6">
    <location>
        <begin position="81"/>
        <end position="108"/>
    </location>
</feature>
<feature type="domain" description="Sushi" evidence="7">
    <location>
        <begin position="48"/>
        <end position="110"/>
    </location>
</feature>
<protein>
    <submittedName>
        <fullName evidence="8">C4BPA isoform 2</fullName>
    </submittedName>
</protein>
<dbReference type="SUPFAM" id="SSF57535">
    <property type="entry name" value="Complement control module/SCR domain"/>
    <property type="match status" value="2"/>
</dbReference>
<keyword evidence="2" id="KW-0732">Signal</keyword>
<dbReference type="InterPro" id="IPR051277">
    <property type="entry name" value="SEZ6_CSMD_C4BPB_Regulators"/>
</dbReference>
<dbReference type="PANTHER" id="PTHR45656:SF15">
    <property type="entry name" value="SUSHI DOMAIN-CONTAINING PROTEIN"/>
    <property type="match status" value="1"/>
</dbReference>
<evidence type="ECO:0000256" key="1">
    <source>
        <dbReference type="ARBA" id="ARBA00022659"/>
    </source>
</evidence>
<dbReference type="PROSITE" id="PS50923">
    <property type="entry name" value="SUSHI"/>
    <property type="match status" value="1"/>
</dbReference>
<evidence type="ECO:0000256" key="5">
    <source>
        <dbReference type="ARBA" id="ARBA00023180"/>
    </source>
</evidence>
<evidence type="ECO:0000256" key="6">
    <source>
        <dbReference type="PROSITE-ProRule" id="PRU00302"/>
    </source>
</evidence>
<comment type="caution">
    <text evidence="8">The sequence shown here is derived from an EMBL/GenBank/DDBJ whole genome shotgun (WGS) entry which is preliminary data.</text>
</comment>
<dbReference type="SMART" id="SM00032">
    <property type="entry name" value="CCP"/>
    <property type="match status" value="2"/>
</dbReference>
<keyword evidence="4 6" id="KW-1015">Disulfide bond</keyword>
<dbReference type="Gene3D" id="2.10.70.10">
    <property type="entry name" value="Complement Module, domain 1"/>
    <property type="match status" value="2"/>
</dbReference>
<evidence type="ECO:0000256" key="4">
    <source>
        <dbReference type="ARBA" id="ARBA00023157"/>
    </source>
</evidence>
<dbReference type="FunFam" id="2.10.70.10:FF:000050">
    <property type="entry name" value="sushi domain-containing protein 5"/>
    <property type="match status" value="1"/>
</dbReference>
<keyword evidence="1 6" id="KW-0768">Sushi</keyword>
<dbReference type="PANTHER" id="PTHR45656">
    <property type="entry name" value="PROTEIN CBR-CLEC-78"/>
    <property type="match status" value="1"/>
</dbReference>
<name>A0A2J8QVR0_PANTR</name>
<evidence type="ECO:0000256" key="3">
    <source>
        <dbReference type="ARBA" id="ARBA00022737"/>
    </source>
</evidence>
<feature type="non-terminal residue" evidence="8">
    <location>
        <position position="152"/>
    </location>
</feature>
<organism evidence="8">
    <name type="scientific">Pan troglodytes</name>
    <name type="common">Chimpanzee</name>
    <dbReference type="NCBI Taxonomy" id="9598"/>
    <lineage>
        <taxon>Eukaryota</taxon>
        <taxon>Metazoa</taxon>
        <taxon>Chordata</taxon>
        <taxon>Craniata</taxon>
        <taxon>Vertebrata</taxon>
        <taxon>Euteleostomi</taxon>
        <taxon>Mammalia</taxon>
        <taxon>Eutheria</taxon>
        <taxon>Euarchontoglires</taxon>
        <taxon>Primates</taxon>
        <taxon>Haplorrhini</taxon>
        <taxon>Catarrhini</taxon>
        <taxon>Hominidae</taxon>
        <taxon>Pan</taxon>
    </lineage>
</organism>
<dbReference type="InterPro" id="IPR035976">
    <property type="entry name" value="Sushi/SCR/CCP_sf"/>
</dbReference>
<dbReference type="Pfam" id="PF00084">
    <property type="entry name" value="Sushi"/>
    <property type="match status" value="2"/>
</dbReference>
<dbReference type="EMBL" id="NBAG03000011">
    <property type="protein sequence ID" value="PNJ00356.1"/>
    <property type="molecule type" value="Genomic_DNA"/>
</dbReference>
<comment type="caution">
    <text evidence="6">Lacks conserved residue(s) required for the propagation of feature annotation.</text>
</comment>
<keyword evidence="5" id="KW-0325">Glycoprotein</keyword>
<reference evidence="8" key="1">
    <citation type="submission" date="2017-12" db="EMBL/GenBank/DDBJ databases">
        <title>High-resolution comparative analysis of great ape genomes.</title>
        <authorList>
            <person name="Pollen A."/>
            <person name="Hastie A."/>
            <person name="Hormozdiari F."/>
            <person name="Dougherty M."/>
            <person name="Liu R."/>
            <person name="Chaisson M."/>
            <person name="Hoppe E."/>
            <person name="Hill C."/>
            <person name="Pang A."/>
            <person name="Hillier L."/>
            <person name="Baker C."/>
            <person name="Armstrong J."/>
            <person name="Shendure J."/>
            <person name="Paten B."/>
            <person name="Wilson R."/>
            <person name="Chao H."/>
            <person name="Schneider V."/>
            <person name="Ventura M."/>
            <person name="Kronenberg Z."/>
            <person name="Murali S."/>
            <person name="Gordon D."/>
            <person name="Cantsilieris S."/>
            <person name="Munson K."/>
            <person name="Nelson B."/>
            <person name="Raja A."/>
            <person name="Underwood J."/>
            <person name="Diekhans M."/>
            <person name="Fiddes I."/>
            <person name="Haussler D."/>
            <person name="Eichler E."/>
        </authorList>
    </citation>
    <scope>NUCLEOTIDE SEQUENCE [LARGE SCALE GENOMIC DNA]</scope>
    <source>
        <strain evidence="8">Yerkes chimp pedigree #C0471</strain>
    </source>
</reference>
<evidence type="ECO:0000256" key="2">
    <source>
        <dbReference type="ARBA" id="ARBA00022729"/>
    </source>
</evidence>
<evidence type="ECO:0000313" key="8">
    <source>
        <dbReference type="EMBL" id="PNJ00356.1"/>
    </source>
</evidence>